<sequence length="131" mass="14516">MVENLCKLQQGLGQEYRTEGAMYNRVVPACRTTIQCSIAILQQAFTLPALIDNIYAALQNNFELENNSENCHIVIYNSVPKALEINQGLADRAAFHAISKLVPAAENFLITGRYSSEKFYGIMLDTGATLL</sequence>
<dbReference type="EMBL" id="MCBR01004751">
    <property type="protein sequence ID" value="RKF79359.1"/>
    <property type="molecule type" value="Genomic_DNA"/>
</dbReference>
<comment type="caution">
    <text evidence="1">The sequence shown here is derived from an EMBL/GenBank/DDBJ whole genome shotgun (WGS) entry which is preliminary data.</text>
</comment>
<reference evidence="1 2" key="1">
    <citation type="journal article" date="2018" name="BMC Genomics">
        <title>Comparative genome analyses reveal sequence features reflecting distinct modes of host-adaptation between dicot and monocot powdery mildew.</title>
        <authorList>
            <person name="Wu Y."/>
            <person name="Ma X."/>
            <person name="Pan Z."/>
            <person name="Kale S.D."/>
            <person name="Song Y."/>
            <person name="King H."/>
            <person name="Zhang Q."/>
            <person name="Presley C."/>
            <person name="Deng X."/>
            <person name="Wei C.I."/>
            <person name="Xiao S."/>
        </authorList>
    </citation>
    <scope>NUCLEOTIDE SEQUENCE [LARGE SCALE GENOMIC DNA]</scope>
    <source>
        <strain evidence="1">UCSC1</strain>
    </source>
</reference>
<name>A0A420IXS3_9PEZI</name>
<accession>A0A420IXS3</accession>
<proteinExistence type="predicted"/>
<dbReference type="AlphaFoldDB" id="A0A420IXS3"/>
<dbReference type="Proteomes" id="UP000285405">
    <property type="component" value="Unassembled WGS sequence"/>
</dbReference>
<evidence type="ECO:0000313" key="1">
    <source>
        <dbReference type="EMBL" id="RKF79359.1"/>
    </source>
</evidence>
<evidence type="ECO:0000313" key="2">
    <source>
        <dbReference type="Proteomes" id="UP000285405"/>
    </source>
</evidence>
<organism evidence="1 2">
    <name type="scientific">Golovinomyces cichoracearum</name>
    <dbReference type="NCBI Taxonomy" id="62708"/>
    <lineage>
        <taxon>Eukaryota</taxon>
        <taxon>Fungi</taxon>
        <taxon>Dikarya</taxon>
        <taxon>Ascomycota</taxon>
        <taxon>Pezizomycotina</taxon>
        <taxon>Leotiomycetes</taxon>
        <taxon>Erysiphales</taxon>
        <taxon>Erysiphaceae</taxon>
        <taxon>Golovinomyces</taxon>
    </lineage>
</organism>
<protein>
    <submittedName>
        <fullName evidence="1">Uncharacterized protein</fullName>
    </submittedName>
</protein>
<gene>
    <name evidence="1" type="ORF">GcC1_047009</name>
</gene>